<dbReference type="CDD" id="cd13401">
    <property type="entry name" value="Slt70-like"/>
    <property type="match status" value="1"/>
</dbReference>
<dbReference type="KEGG" id="abaw:D5400_15625"/>
<dbReference type="InterPro" id="IPR023346">
    <property type="entry name" value="Lysozyme-like_dom_sf"/>
</dbReference>
<dbReference type="EMBL" id="CP032509">
    <property type="protein sequence ID" value="AZN73867.1"/>
    <property type="molecule type" value="Genomic_DNA"/>
</dbReference>
<evidence type="ECO:0000313" key="5">
    <source>
        <dbReference type="EMBL" id="AZN73867.1"/>
    </source>
</evidence>
<keyword evidence="6" id="KW-1185">Reference proteome</keyword>
<comment type="similarity">
    <text evidence="1">Belongs to the transglycosylase Slt family.</text>
</comment>
<name>A0A3S9BAC7_9HYPH</name>
<evidence type="ECO:0000256" key="2">
    <source>
        <dbReference type="ARBA" id="ARBA00009387"/>
    </source>
</evidence>
<dbReference type="Proteomes" id="UP000268192">
    <property type="component" value="Chromosome"/>
</dbReference>
<reference evidence="5 6" key="1">
    <citation type="submission" date="2018-09" db="EMBL/GenBank/DDBJ databases">
        <title>Marinorhizobium profundi gen. nov., sp. nov., isolated from a deep-sea sediment sample from the New Britain Trench and proposal of Marinorhizobiaceae fam. nov. in the order Rhizobiales of the class Alphaproteobacteria.</title>
        <authorList>
            <person name="Cao J."/>
        </authorList>
    </citation>
    <scope>NUCLEOTIDE SEQUENCE [LARGE SCALE GENOMIC DNA]</scope>
    <source>
        <strain evidence="5 6">WS11</strain>
    </source>
</reference>
<dbReference type="SUPFAM" id="SSF53955">
    <property type="entry name" value="Lysozyme-like"/>
    <property type="match status" value="1"/>
</dbReference>
<dbReference type="GO" id="GO:0004553">
    <property type="term" value="F:hydrolase activity, hydrolyzing O-glycosyl compounds"/>
    <property type="evidence" value="ECO:0007669"/>
    <property type="project" value="InterPro"/>
</dbReference>
<dbReference type="Gene3D" id="1.25.20.10">
    <property type="entry name" value="Bacterial muramidases"/>
    <property type="match status" value="1"/>
</dbReference>
<dbReference type="PANTHER" id="PTHR37423">
    <property type="entry name" value="SOLUBLE LYTIC MUREIN TRANSGLYCOSYLASE-RELATED"/>
    <property type="match status" value="1"/>
</dbReference>
<dbReference type="InterPro" id="IPR008939">
    <property type="entry name" value="Lytic_TGlycosylase_superhlx_U"/>
</dbReference>
<dbReference type="AlphaFoldDB" id="A0A3S9BAC7"/>
<dbReference type="InterPro" id="IPR008258">
    <property type="entry name" value="Transglycosylase_SLT_dom_1"/>
</dbReference>
<comment type="similarity">
    <text evidence="2">Belongs to the virb1 family.</text>
</comment>
<dbReference type="GO" id="GO:0042597">
    <property type="term" value="C:periplasmic space"/>
    <property type="evidence" value="ECO:0007669"/>
    <property type="project" value="InterPro"/>
</dbReference>
<accession>A0A3S9BAC7</accession>
<protein>
    <submittedName>
        <fullName evidence="5">Lytic transglycosylase domain-containing protein</fullName>
    </submittedName>
</protein>
<evidence type="ECO:0000256" key="1">
    <source>
        <dbReference type="ARBA" id="ARBA00007734"/>
    </source>
</evidence>
<proteinExistence type="inferred from homology"/>
<evidence type="ECO:0000256" key="3">
    <source>
        <dbReference type="ARBA" id="ARBA00022729"/>
    </source>
</evidence>
<dbReference type="Gene3D" id="1.10.530.10">
    <property type="match status" value="1"/>
</dbReference>
<keyword evidence="3" id="KW-0732">Signal</keyword>
<organism evidence="5 6">
    <name type="scientific">Georhizobium profundi</name>
    <dbReference type="NCBI Taxonomy" id="2341112"/>
    <lineage>
        <taxon>Bacteria</taxon>
        <taxon>Pseudomonadati</taxon>
        <taxon>Pseudomonadota</taxon>
        <taxon>Alphaproteobacteria</taxon>
        <taxon>Hyphomicrobiales</taxon>
        <taxon>Rhizobiaceae</taxon>
        <taxon>Georhizobium</taxon>
    </lineage>
</organism>
<gene>
    <name evidence="5" type="ORF">D5400_15625</name>
</gene>
<evidence type="ECO:0000259" key="4">
    <source>
        <dbReference type="Pfam" id="PF01464"/>
    </source>
</evidence>
<feature type="domain" description="Transglycosylase SLT" evidence="4">
    <location>
        <begin position="513"/>
        <end position="614"/>
    </location>
</feature>
<dbReference type="OrthoDB" id="9815002at2"/>
<dbReference type="PANTHER" id="PTHR37423:SF2">
    <property type="entry name" value="MEMBRANE-BOUND LYTIC MUREIN TRANSGLYCOSYLASE C"/>
    <property type="match status" value="1"/>
</dbReference>
<evidence type="ECO:0000313" key="6">
    <source>
        <dbReference type="Proteomes" id="UP000268192"/>
    </source>
</evidence>
<sequence>MPVFRPDTTTVATGYQAVPAPSAGDITGAILRPTSPAETSGTASAALKRGLDAIGRDVTVSRSVRDSMPAGSLDRQILTWAIALSGAKGVPSREIAAAASQLQGWPGLDALRGHSERALHEENPHPDQVIAAFANSDPTTPEGVIVLARALKQKGDLGRAKALVSRAWQNDTMNTNQENLFLREFDSILTVADHKRRMDMLLYRDRVSQAERFASKGEANSLFRARAAIAQRAPNAGALLNAVDRSWHRDPSYLHARIRYLRQQDKYTEAAELLLSAPRDKAAIIEPDAWWNEQRIVARGVMDAGNPSLAYRIVSNHLAEGAVDRVDAEFHAGWYALRALNNPSAAHTHFQRIREISNRPLSTSRAYYWLGRTAEAGGPGNAREYYAAAAQHQTTFYGQLAAAKIGRNALSVAYPSPTQAERDRFASRQAATAIRRLQNAGHESRANLLYRALADQIDSPGELALLAHMAESRGDHTTALRVGKAAFYRGVDVAALAFPIGVIPPSANISSSGKALAYSIARQESEFNKAAVSPADARGLLQLLPGTAKGVAARHGLSYAPARLTEDAGYNATLGAHYLGEQIADFGGSYILTFIGYNAGPSRVPQWIARYGDPRGKSIEEVVDWIERIPFPETRNYVQRVMENYQVYKTRLGAQTDIVHDLRFGRT</sequence>
<dbReference type="SUPFAM" id="SSF48435">
    <property type="entry name" value="Bacterial muramidases"/>
    <property type="match status" value="1"/>
</dbReference>
<dbReference type="Pfam" id="PF01464">
    <property type="entry name" value="SLT"/>
    <property type="match status" value="1"/>
</dbReference>